<organism evidence="13 14">
    <name type="scientific">Spirodela intermedia</name>
    <name type="common">Intermediate duckweed</name>
    <dbReference type="NCBI Taxonomy" id="51605"/>
    <lineage>
        <taxon>Eukaryota</taxon>
        <taxon>Viridiplantae</taxon>
        <taxon>Streptophyta</taxon>
        <taxon>Embryophyta</taxon>
        <taxon>Tracheophyta</taxon>
        <taxon>Spermatophyta</taxon>
        <taxon>Magnoliopsida</taxon>
        <taxon>Liliopsida</taxon>
        <taxon>Araceae</taxon>
        <taxon>Lemnoideae</taxon>
        <taxon>Spirodela</taxon>
    </lineage>
</organism>
<proteinExistence type="inferred from homology"/>
<protein>
    <recommendedName>
        <fullName evidence="10">Auxin-responsive protein</fullName>
    </recommendedName>
</protein>
<dbReference type="GO" id="GO:0009734">
    <property type="term" value="P:auxin-activated signaling pathway"/>
    <property type="evidence" value="ECO:0007669"/>
    <property type="project" value="UniProtKB-UniRule"/>
</dbReference>
<evidence type="ECO:0000256" key="10">
    <source>
        <dbReference type="RuleBase" id="RU004549"/>
    </source>
</evidence>
<comment type="subcellular location">
    <subcellularLocation>
        <location evidence="2 10">Nucleus</location>
    </subcellularLocation>
</comment>
<dbReference type="InterPro" id="IPR033389">
    <property type="entry name" value="AUX/IAA_dom"/>
</dbReference>
<comment type="subunit">
    <text evidence="4 10">Homodimers and heterodimers.</text>
</comment>
<dbReference type="InterPro" id="IPR003311">
    <property type="entry name" value="AUX_IAA"/>
</dbReference>
<feature type="compositionally biased region" description="Low complexity" evidence="11">
    <location>
        <begin position="111"/>
        <end position="121"/>
    </location>
</feature>
<dbReference type="PANTHER" id="PTHR31734:SF2">
    <property type="entry name" value="AUXIN-RESPONSIVE PROTEIN IAA26"/>
    <property type="match status" value="1"/>
</dbReference>
<keyword evidence="6 10" id="KW-0805">Transcription regulation</keyword>
<keyword evidence="14" id="KW-1185">Reference proteome</keyword>
<dbReference type="EMBL" id="LR746272">
    <property type="protein sequence ID" value="CAA7402822.1"/>
    <property type="molecule type" value="Genomic_DNA"/>
</dbReference>
<dbReference type="Proteomes" id="UP000663760">
    <property type="component" value="Chromosome 9"/>
</dbReference>
<keyword evidence="9 10" id="KW-0927">Auxin signaling pathway</keyword>
<evidence type="ECO:0000259" key="12">
    <source>
        <dbReference type="PROSITE" id="PS51745"/>
    </source>
</evidence>
<evidence type="ECO:0000256" key="11">
    <source>
        <dbReference type="SAM" id="MobiDB-lite"/>
    </source>
</evidence>
<dbReference type="FunFam" id="3.10.20.90:FF:000225">
    <property type="entry name" value="Auxin-responsive protein"/>
    <property type="match status" value="1"/>
</dbReference>
<evidence type="ECO:0000256" key="1">
    <source>
        <dbReference type="ARBA" id="ARBA00002159"/>
    </source>
</evidence>
<dbReference type="GO" id="GO:0005634">
    <property type="term" value="C:nucleus"/>
    <property type="evidence" value="ECO:0007669"/>
    <property type="project" value="UniProtKB-SubCell"/>
</dbReference>
<dbReference type="AlphaFoldDB" id="A0A7I8KZ97"/>
<evidence type="ECO:0000256" key="4">
    <source>
        <dbReference type="ARBA" id="ARBA00011726"/>
    </source>
</evidence>
<keyword evidence="8 10" id="KW-0539">Nucleus</keyword>
<keyword evidence="7 10" id="KW-0804">Transcription</keyword>
<comment type="similarity">
    <text evidence="3 10">Belongs to the Aux/IAA family.</text>
</comment>
<sequence>MEAVSGGGARGRGSCPKLLDLIPNGGDWSERDGGQRDYGVAEEQKLELRLGLPGGEDWRAVREEEEPPSVLSLGFLPVRASSNLSSHDRAAPSSPVVGWPPIRSFRKNLASSSFSKPSYPSQNENPGKTDTQEGCRKSLVKINMDGMPIGRKIDLKAHSSYDELSSAVNELFRGLIAAQRNENPALRNQSHGGRRQAITGLLDGSGEHTLVYEDNEGDVLLVGDVPWDMFVAAAKRLRMLKSSELSSSLSVSSPMPTFNSPPDDDPLILLKL</sequence>
<dbReference type="SUPFAM" id="SSF54277">
    <property type="entry name" value="CAD &amp; PB1 domains"/>
    <property type="match status" value="1"/>
</dbReference>
<dbReference type="Pfam" id="PF02309">
    <property type="entry name" value="AUX_IAA"/>
    <property type="match status" value="1"/>
</dbReference>
<dbReference type="Gene3D" id="3.10.20.90">
    <property type="entry name" value="Phosphatidylinositol 3-kinase Catalytic Subunit, Chain A, domain 1"/>
    <property type="match status" value="1"/>
</dbReference>
<feature type="region of interest" description="Disordered" evidence="11">
    <location>
        <begin position="1"/>
        <end position="42"/>
    </location>
</feature>
<comment type="function">
    <text evidence="1 10">Aux/IAA proteins are short-lived transcriptional factors that function as repressors of early auxin response genes at low auxin concentrations.</text>
</comment>
<reference evidence="13" key="1">
    <citation type="submission" date="2020-02" db="EMBL/GenBank/DDBJ databases">
        <authorList>
            <person name="Scholz U."/>
            <person name="Mascher M."/>
            <person name="Fiebig A."/>
        </authorList>
    </citation>
    <scope>NUCLEOTIDE SEQUENCE</scope>
</reference>
<evidence type="ECO:0000256" key="3">
    <source>
        <dbReference type="ARBA" id="ARBA00006728"/>
    </source>
</evidence>
<dbReference type="PROSITE" id="PS51745">
    <property type="entry name" value="PB1"/>
    <property type="match status" value="1"/>
</dbReference>
<evidence type="ECO:0000256" key="6">
    <source>
        <dbReference type="ARBA" id="ARBA00023015"/>
    </source>
</evidence>
<evidence type="ECO:0000256" key="8">
    <source>
        <dbReference type="ARBA" id="ARBA00023242"/>
    </source>
</evidence>
<evidence type="ECO:0000256" key="7">
    <source>
        <dbReference type="ARBA" id="ARBA00023163"/>
    </source>
</evidence>
<feature type="region of interest" description="Disordered" evidence="11">
    <location>
        <begin position="110"/>
        <end position="133"/>
    </location>
</feature>
<dbReference type="PANTHER" id="PTHR31734">
    <property type="entry name" value="AUXIN-RESPONSIVE PROTEIN IAA17"/>
    <property type="match status" value="1"/>
</dbReference>
<evidence type="ECO:0000256" key="9">
    <source>
        <dbReference type="ARBA" id="ARBA00023294"/>
    </source>
</evidence>
<dbReference type="GO" id="GO:0006355">
    <property type="term" value="P:regulation of DNA-templated transcription"/>
    <property type="evidence" value="ECO:0007669"/>
    <property type="project" value="InterPro"/>
</dbReference>
<dbReference type="InterPro" id="IPR053793">
    <property type="entry name" value="PB1-like"/>
</dbReference>
<evidence type="ECO:0000313" key="13">
    <source>
        <dbReference type="EMBL" id="CAA7402822.1"/>
    </source>
</evidence>
<dbReference type="OrthoDB" id="615826at2759"/>
<keyword evidence="5 10" id="KW-0678">Repressor</keyword>
<accession>A0A7I8KZ97</accession>
<evidence type="ECO:0000256" key="5">
    <source>
        <dbReference type="ARBA" id="ARBA00022491"/>
    </source>
</evidence>
<evidence type="ECO:0000313" key="14">
    <source>
        <dbReference type="Proteomes" id="UP000663760"/>
    </source>
</evidence>
<feature type="domain" description="PB1" evidence="12">
    <location>
        <begin position="137"/>
        <end position="244"/>
    </location>
</feature>
<name>A0A7I8KZ97_SPIIN</name>
<evidence type="ECO:0000256" key="2">
    <source>
        <dbReference type="ARBA" id="ARBA00004123"/>
    </source>
</evidence>
<feature type="compositionally biased region" description="Gly residues" evidence="11">
    <location>
        <begin position="1"/>
        <end position="11"/>
    </location>
</feature>
<gene>
    <name evidence="13" type="ORF">SI8410_09013500</name>
</gene>